<keyword evidence="2" id="KW-1185">Reference proteome</keyword>
<protein>
    <submittedName>
        <fullName evidence="1">Uncharacterized protein</fullName>
    </submittedName>
</protein>
<dbReference type="STRING" id="154981.AKJ29_16550"/>
<dbReference type="AlphaFoldDB" id="A0A0P7I4K8"/>
<evidence type="ECO:0000313" key="2">
    <source>
        <dbReference type="Proteomes" id="UP000050471"/>
    </source>
</evidence>
<name>A0A0P7I4K8_9RHOB</name>
<comment type="caution">
    <text evidence="1">The sequence shown here is derived from an EMBL/GenBank/DDBJ whole genome shotgun (WGS) entry which is preliminary data.</text>
</comment>
<proteinExistence type="predicted"/>
<dbReference type="EMBL" id="LKBA01000004">
    <property type="protein sequence ID" value="KPN64245.1"/>
    <property type="molecule type" value="Genomic_DNA"/>
</dbReference>
<dbReference type="RefSeq" id="WP_063139409.1">
    <property type="nucleotide sequence ID" value="NZ_FPBS01000001.1"/>
</dbReference>
<accession>A0A0P7I4K8</accession>
<evidence type="ECO:0000313" key="1">
    <source>
        <dbReference type="EMBL" id="KPN64245.1"/>
    </source>
</evidence>
<gene>
    <name evidence="1" type="ORF">AKJ29_16550</name>
</gene>
<dbReference type="Proteomes" id="UP000050471">
    <property type="component" value="Unassembled WGS sequence"/>
</dbReference>
<organism evidence="1 2">
    <name type="scientific">Aliiroseovarius crassostreae</name>
    <dbReference type="NCBI Taxonomy" id="154981"/>
    <lineage>
        <taxon>Bacteria</taxon>
        <taxon>Pseudomonadati</taxon>
        <taxon>Pseudomonadota</taxon>
        <taxon>Alphaproteobacteria</taxon>
        <taxon>Rhodobacterales</taxon>
        <taxon>Paracoccaceae</taxon>
        <taxon>Aliiroseovarius</taxon>
    </lineage>
</organism>
<reference evidence="1 2" key="1">
    <citation type="submission" date="2015-09" db="EMBL/GenBank/DDBJ databases">
        <title>Draft genome sequence of Aliiroseovarius crassostreae CV919-312TSm, the causative agent of Roseovarius Oyster Disease (formerly Juvenile Oyster Disease).</title>
        <authorList>
            <person name="Kessner L."/>
            <person name="Spinard E."/>
            <person name="Nelson D."/>
        </authorList>
    </citation>
    <scope>NUCLEOTIDE SEQUENCE [LARGE SCALE GENOMIC DNA]</scope>
    <source>
        <strain evidence="1 2">CV919-312</strain>
    </source>
</reference>
<sequence length="137" mass="15360">MTEKTSTPKIEFAESDKPRFKSIDLDYPLQIDGEPLVAITVRRLTGGEVAEVQAKLEEHGFQFGPLMEAFTDQPQEVIDHLDQDDHDKLEATVLDFLPVKMRNALESIRADMEAMLQARMEAAAEEQAQDKSSPGDD</sequence>